<keyword evidence="3 4" id="KW-0862">Zinc</keyword>
<dbReference type="PROSITE" id="PS50103">
    <property type="entry name" value="ZF_C3H1"/>
    <property type="match status" value="1"/>
</dbReference>
<feature type="domain" description="C3H1-type" evidence="7">
    <location>
        <begin position="22"/>
        <end position="50"/>
    </location>
</feature>
<keyword evidence="6" id="KW-0732">Signal</keyword>
<keyword evidence="2 4" id="KW-0863">Zinc-finger</keyword>
<dbReference type="Gene3D" id="4.10.1000.10">
    <property type="entry name" value="Zinc finger, CCCH-type"/>
    <property type="match status" value="1"/>
</dbReference>
<proteinExistence type="predicted"/>
<feature type="zinc finger region" description="C3H1-type" evidence="4">
    <location>
        <begin position="22"/>
        <end position="50"/>
    </location>
</feature>
<feature type="compositionally biased region" description="Low complexity" evidence="5">
    <location>
        <begin position="136"/>
        <end position="147"/>
    </location>
</feature>
<dbReference type="InterPro" id="IPR000571">
    <property type="entry name" value="Znf_CCCH"/>
</dbReference>
<evidence type="ECO:0000256" key="5">
    <source>
        <dbReference type="SAM" id="MobiDB-lite"/>
    </source>
</evidence>
<accession>A0AAU9RT47</accession>
<keyword evidence="9" id="KW-1185">Reference proteome</keyword>
<dbReference type="Pfam" id="PF00642">
    <property type="entry name" value="zf-CCCH"/>
    <property type="match status" value="1"/>
</dbReference>
<feature type="region of interest" description="Disordered" evidence="5">
    <location>
        <begin position="126"/>
        <end position="156"/>
    </location>
</feature>
<feature type="chain" id="PRO_5043930813" description="C3H1-type domain-containing protein" evidence="6">
    <location>
        <begin position="20"/>
        <end position="156"/>
    </location>
</feature>
<dbReference type="GO" id="GO:0008270">
    <property type="term" value="F:zinc ion binding"/>
    <property type="evidence" value="ECO:0007669"/>
    <property type="project" value="UniProtKB-KW"/>
</dbReference>
<comment type="caution">
    <text evidence="8">The sequence shown here is derived from an EMBL/GenBank/DDBJ whole genome shotgun (WGS) entry which is preliminary data.</text>
</comment>
<dbReference type="SMART" id="SM00356">
    <property type="entry name" value="ZnF_C3H1"/>
    <property type="match status" value="1"/>
</dbReference>
<evidence type="ECO:0000256" key="6">
    <source>
        <dbReference type="SAM" id="SignalP"/>
    </source>
</evidence>
<feature type="signal peptide" evidence="6">
    <location>
        <begin position="1"/>
        <end position="19"/>
    </location>
</feature>
<protein>
    <recommendedName>
        <fullName evidence="7">C3H1-type domain-containing protein</fullName>
    </recommendedName>
</protein>
<evidence type="ECO:0000256" key="1">
    <source>
        <dbReference type="ARBA" id="ARBA00022723"/>
    </source>
</evidence>
<gene>
    <name evidence="8" type="ORF">TAV2_LOCUS8226</name>
</gene>
<dbReference type="InterPro" id="IPR036855">
    <property type="entry name" value="Znf_CCCH_sf"/>
</dbReference>
<dbReference type="AlphaFoldDB" id="A0AAU9RT47"/>
<evidence type="ECO:0000259" key="7">
    <source>
        <dbReference type="PROSITE" id="PS50103"/>
    </source>
</evidence>
<dbReference type="SUPFAM" id="SSF90229">
    <property type="entry name" value="CCCH zinc finger"/>
    <property type="match status" value="1"/>
</dbReference>
<keyword evidence="1 4" id="KW-0479">Metal-binding</keyword>
<reference evidence="8 9" key="1">
    <citation type="submission" date="2022-03" db="EMBL/GenBank/DDBJ databases">
        <authorList>
            <person name="Nunn A."/>
            <person name="Chopra R."/>
            <person name="Nunn A."/>
            <person name="Contreras Garrido A."/>
        </authorList>
    </citation>
    <scope>NUCLEOTIDE SEQUENCE [LARGE SCALE GENOMIC DNA]</scope>
</reference>
<name>A0AAU9RT47_THLAR</name>
<dbReference type="Proteomes" id="UP000836841">
    <property type="component" value="Unassembled WGS sequence"/>
</dbReference>
<dbReference type="EMBL" id="CAJVSB020000265">
    <property type="protein sequence ID" value="CAH2049181.1"/>
    <property type="molecule type" value="Genomic_DNA"/>
</dbReference>
<evidence type="ECO:0000256" key="3">
    <source>
        <dbReference type="ARBA" id="ARBA00022833"/>
    </source>
</evidence>
<evidence type="ECO:0000256" key="2">
    <source>
        <dbReference type="ARBA" id="ARBA00022771"/>
    </source>
</evidence>
<organism evidence="8 9">
    <name type="scientific">Thlaspi arvense</name>
    <name type="common">Field penny-cress</name>
    <dbReference type="NCBI Taxonomy" id="13288"/>
    <lineage>
        <taxon>Eukaryota</taxon>
        <taxon>Viridiplantae</taxon>
        <taxon>Streptophyta</taxon>
        <taxon>Embryophyta</taxon>
        <taxon>Tracheophyta</taxon>
        <taxon>Spermatophyta</taxon>
        <taxon>Magnoliopsida</taxon>
        <taxon>eudicotyledons</taxon>
        <taxon>Gunneridae</taxon>
        <taxon>Pentapetalae</taxon>
        <taxon>rosids</taxon>
        <taxon>malvids</taxon>
        <taxon>Brassicales</taxon>
        <taxon>Brassicaceae</taxon>
        <taxon>Thlaspideae</taxon>
        <taxon>Thlaspi</taxon>
    </lineage>
</organism>
<feature type="compositionally biased region" description="Polar residues" evidence="5">
    <location>
        <begin position="126"/>
        <end position="135"/>
    </location>
</feature>
<evidence type="ECO:0000256" key="4">
    <source>
        <dbReference type="PROSITE-ProRule" id="PRU00723"/>
    </source>
</evidence>
<evidence type="ECO:0000313" key="8">
    <source>
        <dbReference type="EMBL" id="CAH2049181.1"/>
    </source>
</evidence>
<evidence type="ECO:0000313" key="9">
    <source>
        <dbReference type="Proteomes" id="UP000836841"/>
    </source>
</evidence>
<sequence>MHNVSVLLIVLIACHALWGHIELGSALCTHYAQNGICKYGPSCKFDHPPRTLSYSPSASSLADMPIAPYPVGSSKGTLAPSSSSSELRPELISGTNKDALFNRMSSSVTTSSVSIGSMFSSNASASHATFQQSGQASTNSTASMNTSQGGQVRTSS</sequence>